<dbReference type="EMBL" id="CYYW01000062">
    <property type="protein sequence ID" value="CUO82558.1"/>
    <property type="molecule type" value="Genomic_DNA"/>
</dbReference>
<gene>
    <name evidence="3" type="ORF">DW912_03445</name>
    <name evidence="1" type="ORF">ERS852417_03169</name>
    <name evidence="2" type="ORF">LIZ56_08120</name>
</gene>
<organism evidence="1 4">
    <name type="scientific">Agathobacter rectalis</name>
    <dbReference type="NCBI Taxonomy" id="39491"/>
    <lineage>
        <taxon>Bacteria</taxon>
        <taxon>Bacillati</taxon>
        <taxon>Bacillota</taxon>
        <taxon>Clostridia</taxon>
        <taxon>Lachnospirales</taxon>
        <taxon>Lachnospiraceae</taxon>
        <taxon>Agathobacter</taxon>
    </lineage>
</organism>
<evidence type="ECO:0000313" key="5">
    <source>
        <dbReference type="Proteomes" id="UP000286220"/>
    </source>
</evidence>
<protein>
    <submittedName>
        <fullName evidence="1">Uncharacterized protein</fullName>
    </submittedName>
</protein>
<evidence type="ECO:0000313" key="2">
    <source>
        <dbReference type="EMBL" id="MCB6938374.1"/>
    </source>
</evidence>
<reference evidence="3 5" key="2">
    <citation type="submission" date="2018-08" db="EMBL/GenBank/DDBJ databases">
        <title>A genome reference for cultivated species of the human gut microbiota.</title>
        <authorList>
            <person name="Zou Y."/>
            <person name="Xue W."/>
            <person name="Luo G."/>
        </authorList>
    </citation>
    <scope>NUCLEOTIDE SEQUENCE [LARGE SCALE GENOMIC DNA]</scope>
    <source>
        <strain evidence="3 5">AM42-17AT</strain>
    </source>
</reference>
<evidence type="ECO:0000313" key="4">
    <source>
        <dbReference type="Proteomes" id="UP000095384"/>
    </source>
</evidence>
<name>A0A174IB15_9FIRM</name>
<dbReference type="EMBL" id="JAJCJK010000010">
    <property type="protein sequence ID" value="MCB6938374.1"/>
    <property type="molecule type" value="Genomic_DNA"/>
</dbReference>
<proteinExistence type="predicted"/>
<dbReference type="Proteomes" id="UP000095384">
    <property type="component" value="Unassembled WGS sequence"/>
</dbReference>
<evidence type="ECO:0000313" key="3">
    <source>
        <dbReference type="EMBL" id="RHA93359.1"/>
    </source>
</evidence>
<dbReference type="Proteomes" id="UP001197684">
    <property type="component" value="Unassembled WGS sequence"/>
</dbReference>
<dbReference type="Proteomes" id="UP000286220">
    <property type="component" value="Unassembled WGS sequence"/>
</dbReference>
<sequence length="263" mass="30236">MIAGTIRNAVNQMQLVNDWEQKKATGDVVKKQEGMTVTSQEESMIQHFREQLERDKESSAYSQIYNKIASGQELTASEEDAIRQKDPKAYMEYKAARMEQEAYERRLERCKTKEEAQRLQVNEMNGNLAELKSIVNNPNIPKSEKLKEAQRIMGNTFRAVESFTRFVKSTEYRDLPTEEEIVETSIEKGQVAEDSNDTEMSEQLTSDTTVSVDEAAKIVNDSKRDLQLSDVHQIEKDVIEEMKDIEIKHFGEKKSSVRIDITV</sequence>
<accession>A0A174IB15</accession>
<reference evidence="1 4" key="1">
    <citation type="submission" date="2015-09" db="EMBL/GenBank/DDBJ databases">
        <authorList>
            <consortium name="Pathogen Informatics"/>
        </authorList>
    </citation>
    <scope>NUCLEOTIDE SEQUENCE [LARGE SCALE GENOMIC DNA]</scope>
    <source>
        <strain evidence="1 4">2789STDY5608860</strain>
    </source>
</reference>
<evidence type="ECO:0000313" key="1">
    <source>
        <dbReference type="EMBL" id="CUO82558.1"/>
    </source>
</evidence>
<dbReference type="RefSeq" id="WP_012740998.1">
    <property type="nucleotide sequence ID" value="NZ_CP092643.1"/>
</dbReference>
<dbReference type="OMA" id="NERSTWT"/>
<dbReference type="GeneID" id="86987011"/>
<dbReference type="EMBL" id="QSFZ01000003">
    <property type="protein sequence ID" value="RHA93359.1"/>
    <property type="molecule type" value="Genomic_DNA"/>
</dbReference>
<dbReference type="AlphaFoldDB" id="A0A174IB15"/>
<reference evidence="2" key="3">
    <citation type="submission" date="2021-10" db="EMBL/GenBank/DDBJ databases">
        <title>Collection of gut derived symbiotic bacterial strains cultured from healthy donors.</title>
        <authorList>
            <person name="Lin H."/>
            <person name="Littmann E."/>
            <person name="Kohout C."/>
            <person name="Pamer E.G."/>
        </authorList>
    </citation>
    <scope>NUCLEOTIDE SEQUENCE</scope>
    <source>
        <strain evidence="2">DFI.9.42</strain>
    </source>
</reference>